<gene>
    <name evidence="14 17" type="primary">alaS</name>
    <name evidence="17" type="ORF">SCLAR_v1c01870</name>
</gene>
<dbReference type="AlphaFoldDB" id="A0A1Y0KZD2"/>
<dbReference type="HAMAP" id="MF_00036_B">
    <property type="entry name" value="Ala_tRNA_synth_B"/>
    <property type="match status" value="1"/>
</dbReference>
<dbReference type="PANTHER" id="PTHR11777">
    <property type="entry name" value="ALANYL-TRNA SYNTHETASE"/>
    <property type="match status" value="1"/>
</dbReference>
<feature type="binding site" evidence="14">
    <location>
        <position position="578"/>
    </location>
    <ligand>
        <name>Zn(2+)</name>
        <dbReference type="ChEBI" id="CHEBI:29105"/>
    </ligand>
</feature>
<dbReference type="InterPro" id="IPR023033">
    <property type="entry name" value="Ala_tRNA_ligase_euk/bac"/>
</dbReference>
<feature type="binding site" evidence="14">
    <location>
        <position position="681"/>
    </location>
    <ligand>
        <name>Zn(2+)</name>
        <dbReference type="ChEBI" id="CHEBI:29105"/>
    </ligand>
</feature>
<accession>A0A1Y0KZD2</accession>
<dbReference type="InterPro" id="IPR012947">
    <property type="entry name" value="tRNA_SAD"/>
</dbReference>
<dbReference type="RefSeq" id="WP_100254082.1">
    <property type="nucleotide sequence ID" value="NZ_CP015819.1"/>
</dbReference>
<dbReference type="GO" id="GO:0008270">
    <property type="term" value="F:zinc ion binding"/>
    <property type="evidence" value="ECO:0007669"/>
    <property type="project" value="UniProtKB-UniRule"/>
</dbReference>
<dbReference type="InterPro" id="IPR018163">
    <property type="entry name" value="Thr/Ala-tRNA-synth_IIc_edit"/>
</dbReference>
<evidence type="ECO:0000256" key="2">
    <source>
        <dbReference type="ARBA" id="ARBA00022490"/>
    </source>
</evidence>
<evidence type="ECO:0000256" key="14">
    <source>
        <dbReference type="HAMAP-Rule" id="MF_00036"/>
    </source>
</evidence>
<dbReference type="EMBL" id="CP024870">
    <property type="protein sequence ID" value="ATX70518.1"/>
    <property type="molecule type" value="Genomic_DNA"/>
</dbReference>
<dbReference type="Gene3D" id="3.30.980.10">
    <property type="entry name" value="Threonyl-trna Synthetase, Chain A, domain 2"/>
    <property type="match status" value="1"/>
</dbReference>
<keyword evidence="10 14" id="KW-0648">Protein biosynthesis</keyword>
<evidence type="ECO:0000313" key="18">
    <source>
        <dbReference type="Proteomes" id="UP000231179"/>
    </source>
</evidence>
<evidence type="ECO:0000256" key="13">
    <source>
        <dbReference type="ARBA" id="ARBA00048300"/>
    </source>
</evidence>
<name>A0A1Y0KZD2_9MOLU</name>
<dbReference type="SUPFAM" id="SSF55186">
    <property type="entry name" value="ThrRS/AlaRS common domain"/>
    <property type="match status" value="1"/>
</dbReference>
<keyword evidence="6 14" id="KW-0547">Nucleotide-binding</keyword>
<sequence length="891" mass="101808">MKKLSTNEIRRMWLDFFKAHDHYFLEPVSLVPVDDPSLLWINSGVATLKPYFDGRKNPPSPRLTNSQKSIRTNDIENVGVTARHQTMFEMLGNFSIGDYFKKEAIEMAWELLTDQKWFGIDRNLLYITVFEDDKDAYDIWTKEIGIAADHIFKGTRETNFWDVGQGPCGPNTEIFFDRGEKWDPQKIGPKLLKDDIENDRYIEIWNIVFSQFNNDGKNNYSELPRKNIDTGAGLERIASIFQDAPTNFETDLFFPTIKKTEELCQNKFKYSIENYSQPNAEQTKINTAFKVIADHVRAVTFAISDGVYPGNKDRGYIIRRLIRRSSVYGRKLDIQGAFLYKLVDAVIQAMSEFYPYIVDKANMVKEIIEIEENRFLKTLSKGYEHLENIISKEKKVTAKNALLLFESFGFPIELTSEIAFENNVKVDVDGFVKLLEETKELARSSRKDDKAWNKQSAILTKLQVPSEFVGYETEKCETKVNFMFIDDLEAKKVTNQVVFVTLAQTPFYAEKGGQAADTGVLIDSTGNHHPVIDVQQGPNKQHIHKVQVNGTLSCGDQVVAQIDEEKRYYTMKNHSGTHILQSGIREVLGESALQCGSFNNEDELRIDITFNRMPTHEEIHQIHDSVEKHIQQAIPREIIYCSLDEAINKHNALALFAEKYDAEVRVVKFGTYSCELCGGTHVANTKDIEDLLVTDVESKGSGIYRFHAVTSHKEVEAYLSTQFNKQHHEIKSIVEKYDSFKELKPNIVIADKISKIQNLPLTKDNLALIKVLVNELKNDFKLYQKEVDDQLIEQKIANFKTIKPVSFGDIQEIDLNTGELEMKEIKALIDFYQNQYDSLIVRIANPSAKLYAVGVSPNIAEQHKAIDIFKNTKEFSVKGGGNNTFAQGKIV</sequence>
<keyword evidence="11 14" id="KW-0030">Aminoacyl-tRNA synthetase</keyword>
<comment type="cofactor">
    <cofactor evidence="14">
        <name>Zn(2+)</name>
        <dbReference type="ChEBI" id="CHEBI:29105"/>
    </cofactor>
    <text evidence="14">Binds 1 zinc ion per subunit.</text>
</comment>
<comment type="domain">
    <text evidence="14">Consists of three domains; the N-terminal catalytic domain, the editing domain and the C-terminal C-Ala domain. The editing domain removes incorrectly charged amino acids, while the C-Ala domain, along with tRNA(Ala), serves as a bridge to cooperatively bring together the editing and aminoacylation centers thus stimulating deacylation of misacylated tRNAs.</text>
</comment>
<dbReference type="KEGG" id="scla:SCLARK_00331"/>
<dbReference type="InterPro" id="IPR018165">
    <property type="entry name" value="Ala-tRNA-synth_IIc_core"/>
</dbReference>
<keyword evidence="9 14" id="KW-0694">RNA-binding</keyword>
<protein>
    <recommendedName>
        <fullName evidence="14">Alanine--tRNA ligase</fullName>
        <ecNumber evidence="14">6.1.1.7</ecNumber>
    </recommendedName>
    <alternativeName>
        <fullName evidence="14">Alanyl-tRNA synthetase</fullName>
        <shortName evidence="14">AlaRS</shortName>
    </alternativeName>
</protein>
<keyword evidence="3 14" id="KW-0820">tRNA-binding</keyword>
<organism evidence="17 18">
    <name type="scientific">Spiroplasma clarkii</name>
    <dbReference type="NCBI Taxonomy" id="2139"/>
    <lineage>
        <taxon>Bacteria</taxon>
        <taxon>Bacillati</taxon>
        <taxon>Mycoplasmatota</taxon>
        <taxon>Mollicutes</taxon>
        <taxon>Entomoplasmatales</taxon>
        <taxon>Spiroplasmataceae</taxon>
        <taxon>Spiroplasma</taxon>
    </lineage>
</organism>
<dbReference type="InterPro" id="IPR018162">
    <property type="entry name" value="Ala-tRNA-ligase_IIc_anticod-bd"/>
</dbReference>
<dbReference type="SUPFAM" id="SSF50447">
    <property type="entry name" value="Translation proteins"/>
    <property type="match status" value="1"/>
</dbReference>
<evidence type="ECO:0000256" key="8">
    <source>
        <dbReference type="ARBA" id="ARBA00022840"/>
    </source>
</evidence>
<proteinExistence type="inferred from homology"/>
<dbReference type="PANTHER" id="PTHR11777:SF9">
    <property type="entry name" value="ALANINE--TRNA LIGASE, CYTOPLASMIC"/>
    <property type="match status" value="1"/>
</dbReference>
<dbReference type="GO" id="GO:0002161">
    <property type="term" value="F:aminoacyl-tRNA deacylase activity"/>
    <property type="evidence" value="ECO:0007669"/>
    <property type="project" value="TreeGrafter"/>
</dbReference>
<dbReference type="GO" id="GO:0004813">
    <property type="term" value="F:alanine-tRNA ligase activity"/>
    <property type="evidence" value="ECO:0007669"/>
    <property type="project" value="UniProtKB-UniRule"/>
</dbReference>
<dbReference type="CDD" id="cd00673">
    <property type="entry name" value="AlaRS_core"/>
    <property type="match status" value="1"/>
</dbReference>
<dbReference type="GO" id="GO:0005524">
    <property type="term" value="F:ATP binding"/>
    <property type="evidence" value="ECO:0007669"/>
    <property type="project" value="UniProtKB-UniRule"/>
</dbReference>
<dbReference type="EC" id="6.1.1.7" evidence="14"/>
<evidence type="ECO:0000256" key="15">
    <source>
        <dbReference type="SAM" id="Coils"/>
    </source>
</evidence>
<evidence type="ECO:0000256" key="4">
    <source>
        <dbReference type="ARBA" id="ARBA00022598"/>
    </source>
</evidence>
<comment type="similarity">
    <text evidence="1 14">Belongs to the class-II aminoacyl-tRNA synthetase family.</text>
</comment>
<dbReference type="GO" id="GO:0005829">
    <property type="term" value="C:cytosol"/>
    <property type="evidence" value="ECO:0007669"/>
    <property type="project" value="TreeGrafter"/>
</dbReference>
<keyword evidence="8 14" id="KW-0067">ATP-binding</keyword>
<dbReference type="InterPro" id="IPR002318">
    <property type="entry name" value="Ala-tRNA-lgiase_IIc"/>
</dbReference>
<evidence type="ECO:0000259" key="16">
    <source>
        <dbReference type="PROSITE" id="PS50860"/>
    </source>
</evidence>
<dbReference type="NCBIfam" id="TIGR00344">
    <property type="entry name" value="alaS"/>
    <property type="match status" value="1"/>
</dbReference>
<dbReference type="SUPFAM" id="SSF101353">
    <property type="entry name" value="Putative anticodon-binding domain of alanyl-tRNA synthetase (AlaRS)"/>
    <property type="match status" value="1"/>
</dbReference>
<dbReference type="Pfam" id="PF01411">
    <property type="entry name" value="tRNA-synt_2c"/>
    <property type="match status" value="1"/>
</dbReference>
<feature type="binding site" evidence="14">
    <location>
        <position position="677"/>
    </location>
    <ligand>
        <name>Zn(2+)</name>
        <dbReference type="ChEBI" id="CHEBI:29105"/>
    </ligand>
</feature>
<dbReference type="GO" id="GO:0000049">
    <property type="term" value="F:tRNA binding"/>
    <property type="evidence" value="ECO:0007669"/>
    <property type="project" value="UniProtKB-KW"/>
</dbReference>
<comment type="subcellular location">
    <subcellularLocation>
        <location evidence="14">Cytoplasm</location>
    </subcellularLocation>
</comment>
<evidence type="ECO:0000256" key="12">
    <source>
        <dbReference type="ARBA" id="ARBA00024779"/>
    </source>
</evidence>
<dbReference type="Gene3D" id="3.30.930.10">
    <property type="entry name" value="Bira Bifunctional Protein, Domain 2"/>
    <property type="match status" value="1"/>
</dbReference>
<dbReference type="FunFam" id="3.30.980.10:FF:000004">
    <property type="entry name" value="Alanine--tRNA ligase, cytoplasmic"/>
    <property type="match status" value="1"/>
</dbReference>
<keyword evidence="2 14" id="KW-0963">Cytoplasm</keyword>
<dbReference type="InterPro" id="IPR018164">
    <property type="entry name" value="Ala-tRNA-synth_IIc_N"/>
</dbReference>
<dbReference type="PRINTS" id="PR00980">
    <property type="entry name" value="TRNASYNTHALA"/>
</dbReference>
<evidence type="ECO:0000256" key="11">
    <source>
        <dbReference type="ARBA" id="ARBA00023146"/>
    </source>
</evidence>
<dbReference type="Gene3D" id="2.40.30.130">
    <property type="match status" value="1"/>
</dbReference>
<dbReference type="SMART" id="SM00863">
    <property type="entry name" value="tRNA_SAD"/>
    <property type="match status" value="1"/>
</dbReference>
<evidence type="ECO:0000313" key="17">
    <source>
        <dbReference type="EMBL" id="ATX70518.1"/>
    </source>
</evidence>
<dbReference type="PROSITE" id="PS50860">
    <property type="entry name" value="AA_TRNA_LIGASE_II_ALA"/>
    <property type="match status" value="1"/>
</dbReference>
<comment type="catalytic activity">
    <reaction evidence="13 14">
        <text>tRNA(Ala) + L-alanine + ATP = L-alanyl-tRNA(Ala) + AMP + diphosphate</text>
        <dbReference type="Rhea" id="RHEA:12540"/>
        <dbReference type="Rhea" id="RHEA-COMP:9657"/>
        <dbReference type="Rhea" id="RHEA-COMP:9923"/>
        <dbReference type="ChEBI" id="CHEBI:30616"/>
        <dbReference type="ChEBI" id="CHEBI:33019"/>
        <dbReference type="ChEBI" id="CHEBI:57972"/>
        <dbReference type="ChEBI" id="CHEBI:78442"/>
        <dbReference type="ChEBI" id="CHEBI:78497"/>
        <dbReference type="ChEBI" id="CHEBI:456215"/>
        <dbReference type="EC" id="6.1.1.7"/>
    </reaction>
</comment>
<evidence type="ECO:0000256" key="5">
    <source>
        <dbReference type="ARBA" id="ARBA00022723"/>
    </source>
</evidence>
<evidence type="ECO:0000256" key="1">
    <source>
        <dbReference type="ARBA" id="ARBA00008226"/>
    </source>
</evidence>
<evidence type="ECO:0000256" key="7">
    <source>
        <dbReference type="ARBA" id="ARBA00022833"/>
    </source>
</evidence>
<dbReference type="InterPro" id="IPR009000">
    <property type="entry name" value="Transl_B-barrel_sf"/>
</dbReference>
<feature type="coiled-coil region" evidence="15">
    <location>
        <begin position="773"/>
        <end position="835"/>
    </location>
</feature>
<dbReference type="InterPro" id="IPR045864">
    <property type="entry name" value="aa-tRNA-synth_II/BPL/LPL"/>
</dbReference>
<feature type="binding site" evidence="14">
    <location>
        <position position="574"/>
    </location>
    <ligand>
        <name>Zn(2+)</name>
        <dbReference type="ChEBI" id="CHEBI:29105"/>
    </ligand>
</feature>
<keyword evidence="5 14" id="KW-0479">Metal-binding</keyword>
<evidence type="ECO:0000256" key="9">
    <source>
        <dbReference type="ARBA" id="ARBA00022884"/>
    </source>
</evidence>
<keyword evidence="7 14" id="KW-0862">Zinc</keyword>
<feature type="domain" description="Alanyl-transfer RNA synthetases family profile" evidence="16">
    <location>
        <begin position="4"/>
        <end position="720"/>
    </location>
</feature>
<dbReference type="Proteomes" id="UP000231179">
    <property type="component" value="Chromosome"/>
</dbReference>
<dbReference type="FunFam" id="3.30.930.10:FF:000046">
    <property type="entry name" value="Alanine--tRNA ligase"/>
    <property type="match status" value="1"/>
</dbReference>
<evidence type="ECO:0000256" key="6">
    <source>
        <dbReference type="ARBA" id="ARBA00022741"/>
    </source>
</evidence>
<dbReference type="InterPro" id="IPR050058">
    <property type="entry name" value="Ala-tRNA_ligase"/>
</dbReference>
<comment type="function">
    <text evidence="12 14">Catalyzes the attachment of alanine to tRNA(Ala) in a two-step reaction: alanine is first activated by ATP to form Ala-AMP and then transferred to the acceptor end of tRNA(Ala). Also edits incorrectly charged Ser-tRNA(Ala) and Gly-tRNA(Ala) via its editing domain.</text>
</comment>
<dbReference type="Pfam" id="PF07973">
    <property type="entry name" value="tRNA_SAD"/>
    <property type="match status" value="1"/>
</dbReference>
<keyword evidence="4 14" id="KW-0436">Ligase</keyword>
<dbReference type="OrthoDB" id="9803884at2"/>
<dbReference type="GO" id="GO:0006419">
    <property type="term" value="P:alanyl-tRNA aminoacylation"/>
    <property type="evidence" value="ECO:0007669"/>
    <property type="project" value="UniProtKB-UniRule"/>
</dbReference>
<dbReference type="SUPFAM" id="SSF55681">
    <property type="entry name" value="Class II aaRS and biotin synthetases"/>
    <property type="match status" value="1"/>
</dbReference>
<evidence type="ECO:0000256" key="10">
    <source>
        <dbReference type="ARBA" id="ARBA00022917"/>
    </source>
</evidence>
<reference evidence="17 18" key="1">
    <citation type="submission" date="2017-11" db="EMBL/GenBank/DDBJ databases">
        <title>Complete genome sequence of Spiroplasma clarkii CN-5 (DSM 19994).</title>
        <authorList>
            <person name="Tsai Y.-M."/>
            <person name="Chang A."/>
            <person name="Lo W.-S."/>
            <person name="Kuo C.-H."/>
        </authorList>
    </citation>
    <scope>NUCLEOTIDE SEQUENCE [LARGE SCALE GENOMIC DNA]</scope>
    <source>
        <strain evidence="17 18">CN-5</strain>
    </source>
</reference>
<keyword evidence="15" id="KW-0175">Coiled coil</keyword>
<evidence type="ECO:0000256" key="3">
    <source>
        <dbReference type="ARBA" id="ARBA00022555"/>
    </source>
</evidence>
<keyword evidence="18" id="KW-1185">Reference proteome</keyword>